<evidence type="ECO:0000256" key="5">
    <source>
        <dbReference type="ARBA" id="ARBA00022512"/>
    </source>
</evidence>
<feature type="domain" description="Pectinesterase catalytic" evidence="11">
    <location>
        <begin position="7"/>
        <end position="115"/>
    </location>
</feature>
<dbReference type="InterPro" id="IPR012334">
    <property type="entry name" value="Pectin_lyas_fold"/>
</dbReference>
<keyword evidence="5" id="KW-0964">Secreted</keyword>
<dbReference type="Proteomes" id="UP000237347">
    <property type="component" value="Unassembled WGS sequence"/>
</dbReference>
<evidence type="ECO:0000256" key="2">
    <source>
        <dbReference type="ARBA" id="ARBA00005184"/>
    </source>
</evidence>
<dbReference type="InterPro" id="IPR011050">
    <property type="entry name" value="Pectin_lyase_fold/virulence"/>
</dbReference>
<dbReference type="EC" id="3.1.1.11" evidence="4 10"/>
<accession>A0AAW0KYZ9</accession>
<evidence type="ECO:0000256" key="8">
    <source>
        <dbReference type="ARBA" id="ARBA00047928"/>
    </source>
</evidence>
<dbReference type="Pfam" id="PF01095">
    <property type="entry name" value="Pectinesterase"/>
    <property type="match status" value="2"/>
</dbReference>
<evidence type="ECO:0000313" key="12">
    <source>
        <dbReference type="EMBL" id="KAK7844577.1"/>
    </source>
</evidence>
<keyword evidence="5" id="KW-0134">Cell wall</keyword>
<keyword evidence="13" id="KW-1185">Reference proteome</keyword>
<evidence type="ECO:0000313" key="13">
    <source>
        <dbReference type="Proteomes" id="UP000237347"/>
    </source>
</evidence>
<gene>
    <name evidence="12" type="primary">PME31_0</name>
    <name evidence="12" type="ORF">CFP56_010698</name>
</gene>
<evidence type="ECO:0000256" key="7">
    <source>
        <dbReference type="ARBA" id="ARBA00023085"/>
    </source>
</evidence>
<evidence type="ECO:0000259" key="11">
    <source>
        <dbReference type="Pfam" id="PF01095"/>
    </source>
</evidence>
<dbReference type="AlphaFoldDB" id="A0AAW0KYZ9"/>
<dbReference type="Gene3D" id="2.160.20.10">
    <property type="entry name" value="Single-stranded right-handed beta-helix, Pectin lyase-like"/>
    <property type="match status" value="2"/>
</dbReference>
<dbReference type="GO" id="GO:0045490">
    <property type="term" value="P:pectin catabolic process"/>
    <property type="evidence" value="ECO:0007669"/>
    <property type="project" value="UniProtKB-UniRule"/>
</dbReference>
<dbReference type="PROSITE" id="PS00503">
    <property type="entry name" value="PECTINESTERASE_2"/>
    <property type="match status" value="1"/>
</dbReference>
<dbReference type="PANTHER" id="PTHR31321">
    <property type="entry name" value="ACYL-COA THIOESTER HYDROLASE YBHC-RELATED"/>
    <property type="match status" value="1"/>
</dbReference>
<dbReference type="EMBL" id="PKMF04000183">
    <property type="protein sequence ID" value="KAK7844577.1"/>
    <property type="molecule type" value="Genomic_DNA"/>
</dbReference>
<dbReference type="PANTHER" id="PTHR31321:SF12">
    <property type="entry name" value="PECTINESTERASE 31"/>
    <property type="match status" value="1"/>
</dbReference>
<dbReference type="GO" id="GO:0030599">
    <property type="term" value="F:pectinesterase activity"/>
    <property type="evidence" value="ECO:0007669"/>
    <property type="project" value="UniProtKB-UniRule"/>
</dbReference>
<name>A0AAW0KYZ9_QUESU</name>
<comment type="subcellular location">
    <subcellularLocation>
        <location evidence="1">Secreted</location>
        <location evidence="1">Cell wall</location>
    </subcellularLocation>
</comment>
<dbReference type="GO" id="GO:0042545">
    <property type="term" value="P:cell wall modification"/>
    <property type="evidence" value="ECO:0007669"/>
    <property type="project" value="UniProtKB-UniRule"/>
</dbReference>
<comment type="similarity">
    <text evidence="3">Belongs to the pectinesterase family.</text>
</comment>
<feature type="domain" description="Pectinesterase catalytic" evidence="11">
    <location>
        <begin position="116"/>
        <end position="271"/>
    </location>
</feature>
<evidence type="ECO:0000256" key="9">
    <source>
        <dbReference type="PROSITE-ProRule" id="PRU10040"/>
    </source>
</evidence>
<comment type="pathway">
    <text evidence="2 10">Glycan metabolism; pectin degradation; 2-dehydro-3-deoxy-D-gluconate from pectin: step 1/5.</text>
</comment>
<comment type="caution">
    <text evidence="12">The sequence shown here is derived from an EMBL/GenBank/DDBJ whole genome shotgun (WGS) entry which is preliminary data.</text>
</comment>
<keyword evidence="6 10" id="KW-0378">Hydrolase</keyword>
<feature type="active site" evidence="9">
    <location>
        <position position="139"/>
    </location>
</feature>
<evidence type="ECO:0000256" key="1">
    <source>
        <dbReference type="ARBA" id="ARBA00004191"/>
    </source>
</evidence>
<dbReference type="SUPFAM" id="SSF51126">
    <property type="entry name" value="Pectin lyase-like"/>
    <property type="match status" value="1"/>
</dbReference>
<dbReference type="InterPro" id="IPR033131">
    <property type="entry name" value="Pectinesterase_Asp_AS"/>
</dbReference>
<sequence length="291" mass="32684">MAASVIITVTQDGTGDYVTVQEAIDAVPLGNNRRTVIRVAPGIYKQPVYVPKTKNFITLAGLRPEDTVLTWHNTATQIDHHQGARLIGTGTFGCGSIIVEGEEFIAENITFENSAPQDTLYLHYGKQYLRDCYIEGSVDFIFGNSTALLEHCHIHCKSAGYVTAQSRKSSQETTGYVFLRCVITGVGGTSYAYLGRPWGPFGRVVYAYTYMDACIKHVGWDNWGKTENERSACFYEYRCYGPGSCPSKRVTWARELIDEEAEQFLMHRFIDPDSQRPWLAQRMAVRIPYSA</sequence>
<evidence type="ECO:0000256" key="4">
    <source>
        <dbReference type="ARBA" id="ARBA00013229"/>
    </source>
</evidence>
<evidence type="ECO:0000256" key="6">
    <source>
        <dbReference type="ARBA" id="ARBA00022801"/>
    </source>
</evidence>
<proteinExistence type="inferred from homology"/>
<keyword evidence="7 10" id="KW-0063">Aspartyl esterase</keyword>
<comment type="catalytic activity">
    <reaction evidence="8 10">
        <text>[(1-&gt;4)-alpha-D-galacturonosyl methyl ester](n) + n H2O = [(1-&gt;4)-alpha-D-galacturonosyl](n) + n methanol + n H(+)</text>
        <dbReference type="Rhea" id="RHEA:22380"/>
        <dbReference type="Rhea" id="RHEA-COMP:14570"/>
        <dbReference type="Rhea" id="RHEA-COMP:14573"/>
        <dbReference type="ChEBI" id="CHEBI:15377"/>
        <dbReference type="ChEBI" id="CHEBI:15378"/>
        <dbReference type="ChEBI" id="CHEBI:17790"/>
        <dbReference type="ChEBI" id="CHEBI:140522"/>
        <dbReference type="ChEBI" id="CHEBI:140523"/>
        <dbReference type="EC" id="3.1.1.11"/>
    </reaction>
</comment>
<protein>
    <recommendedName>
        <fullName evidence="4 10">Pectinesterase</fullName>
        <ecNumber evidence="4 10">3.1.1.11</ecNumber>
    </recommendedName>
</protein>
<evidence type="ECO:0000256" key="3">
    <source>
        <dbReference type="ARBA" id="ARBA00008891"/>
    </source>
</evidence>
<dbReference type="InterPro" id="IPR000070">
    <property type="entry name" value="Pectinesterase_cat"/>
</dbReference>
<organism evidence="12 13">
    <name type="scientific">Quercus suber</name>
    <name type="common">Cork oak</name>
    <dbReference type="NCBI Taxonomy" id="58331"/>
    <lineage>
        <taxon>Eukaryota</taxon>
        <taxon>Viridiplantae</taxon>
        <taxon>Streptophyta</taxon>
        <taxon>Embryophyta</taxon>
        <taxon>Tracheophyta</taxon>
        <taxon>Spermatophyta</taxon>
        <taxon>Magnoliopsida</taxon>
        <taxon>eudicotyledons</taxon>
        <taxon>Gunneridae</taxon>
        <taxon>Pentapetalae</taxon>
        <taxon>rosids</taxon>
        <taxon>fabids</taxon>
        <taxon>Fagales</taxon>
        <taxon>Fagaceae</taxon>
        <taxon>Quercus</taxon>
    </lineage>
</organism>
<evidence type="ECO:0000256" key="10">
    <source>
        <dbReference type="RuleBase" id="RU000589"/>
    </source>
</evidence>
<reference evidence="12 13" key="1">
    <citation type="journal article" date="2018" name="Sci. Data">
        <title>The draft genome sequence of cork oak.</title>
        <authorList>
            <person name="Ramos A.M."/>
            <person name="Usie A."/>
            <person name="Barbosa P."/>
            <person name="Barros P.M."/>
            <person name="Capote T."/>
            <person name="Chaves I."/>
            <person name="Simoes F."/>
            <person name="Abreu I."/>
            <person name="Carrasquinho I."/>
            <person name="Faro C."/>
            <person name="Guimaraes J.B."/>
            <person name="Mendonca D."/>
            <person name="Nobrega F."/>
            <person name="Rodrigues L."/>
            <person name="Saibo N.J.M."/>
            <person name="Varela M.C."/>
            <person name="Egas C."/>
            <person name="Matos J."/>
            <person name="Miguel C.M."/>
            <person name="Oliveira M.M."/>
            <person name="Ricardo C.P."/>
            <person name="Goncalves S."/>
        </authorList>
    </citation>
    <scope>NUCLEOTIDE SEQUENCE [LARGE SCALE GENOMIC DNA]</scope>
    <source>
        <strain evidence="13">cv. HL8</strain>
    </source>
</reference>